<dbReference type="NCBIfam" id="TIGR01494">
    <property type="entry name" value="ATPase_P-type"/>
    <property type="match status" value="1"/>
</dbReference>
<proteinExistence type="inferred from homology"/>
<dbReference type="InterPro" id="IPR027256">
    <property type="entry name" value="P-typ_ATPase_IB"/>
</dbReference>
<dbReference type="Pfam" id="PF00122">
    <property type="entry name" value="E1-E2_ATPase"/>
    <property type="match status" value="1"/>
</dbReference>
<feature type="transmembrane region" description="Helical" evidence="13">
    <location>
        <begin position="324"/>
        <end position="345"/>
    </location>
</feature>
<dbReference type="SUPFAM" id="SSF81665">
    <property type="entry name" value="Calcium ATPase, transmembrane domain M"/>
    <property type="match status" value="1"/>
</dbReference>
<keyword evidence="6 13" id="KW-0547">Nucleotide-binding</keyword>
<dbReference type="Gene3D" id="2.70.150.10">
    <property type="entry name" value="Calcium-transporting ATPase, cytoplasmic transduction domain A"/>
    <property type="match status" value="1"/>
</dbReference>
<dbReference type="InterPro" id="IPR059000">
    <property type="entry name" value="ATPase_P-type_domA"/>
</dbReference>
<dbReference type="InterPro" id="IPR023299">
    <property type="entry name" value="ATPase_P-typ_cyto_dom_N"/>
</dbReference>
<dbReference type="SFLD" id="SFLDG00002">
    <property type="entry name" value="C1.7:_P-type_atpase_like"/>
    <property type="match status" value="1"/>
</dbReference>
<dbReference type="PRINTS" id="PR00941">
    <property type="entry name" value="CDATPASE"/>
</dbReference>
<evidence type="ECO:0000256" key="2">
    <source>
        <dbReference type="ARBA" id="ARBA00006024"/>
    </source>
</evidence>
<feature type="transmembrane region" description="Helical" evidence="13">
    <location>
        <begin position="124"/>
        <end position="143"/>
    </location>
</feature>
<evidence type="ECO:0000256" key="5">
    <source>
        <dbReference type="ARBA" id="ARBA00022723"/>
    </source>
</evidence>
<dbReference type="InterPro" id="IPR023214">
    <property type="entry name" value="HAD_sf"/>
</dbReference>
<dbReference type="PANTHER" id="PTHR48085">
    <property type="entry name" value="CADMIUM/ZINC-TRANSPORTING ATPASE HMA2-RELATED"/>
    <property type="match status" value="1"/>
</dbReference>
<dbReference type="InterPro" id="IPR023298">
    <property type="entry name" value="ATPase_P-typ_TM_dom_sf"/>
</dbReference>
<feature type="domain" description="P-type ATPase A" evidence="14">
    <location>
        <begin position="207"/>
        <end position="305"/>
    </location>
</feature>
<dbReference type="InterPro" id="IPR036163">
    <property type="entry name" value="HMA_dom_sf"/>
</dbReference>
<comment type="similarity">
    <text evidence="2 13">Belongs to the cation transport ATPase (P-type) (TC 3.A.3) family. Type IB subfamily.</text>
</comment>
<comment type="catalytic activity">
    <reaction evidence="12">
        <text>Cd(2+)(in) + ATP + H2O = Cd(2+)(out) + ADP + phosphate + H(+)</text>
        <dbReference type="Rhea" id="RHEA:12132"/>
        <dbReference type="ChEBI" id="CHEBI:15377"/>
        <dbReference type="ChEBI" id="CHEBI:15378"/>
        <dbReference type="ChEBI" id="CHEBI:30616"/>
        <dbReference type="ChEBI" id="CHEBI:43474"/>
        <dbReference type="ChEBI" id="CHEBI:48775"/>
        <dbReference type="ChEBI" id="CHEBI:456216"/>
        <dbReference type="EC" id="7.2.2.21"/>
    </reaction>
</comment>
<evidence type="ECO:0000256" key="9">
    <source>
        <dbReference type="ARBA" id="ARBA00022989"/>
    </source>
</evidence>
<dbReference type="InterPro" id="IPR001757">
    <property type="entry name" value="P_typ_ATPase"/>
</dbReference>
<feature type="transmembrane region" description="Helical" evidence="13">
    <location>
        <begin position="351"/>
        <end position="376"/>
    </location>
</feature>
<dbReference type="SUPFAM" id="SSF56784">
    <property type="entry name" value="HAD-like"/>
    <property type="match status" value="1"/>
</dbReference>
<evidence type="ECO:0000256" key="4">
    <source>
        <dbReference type="ARBA" id="ARBA00022692"/>
    </source>
</evidence>
<keyword evidence="16" id="KW-1185">Reference proteome</keyword>
<evidence type="ECO:0000256" key="10">
    <source>
        <dbReference type="ARBA" id="ARBA00023136"/>
    </source>
</evidence>
<dbReference type="InterPro" id="IPR006121">
    <property type="entry name" value="HMA_dom"/>
</dbReference>
<keyword evidence="13" id="KW-1003">Cell membrane</keyword>
<feature type="transmembrane region" description="Helical" evidence="13">
    <location>
        <begin position="98"/>
        <end position="118"/>
    </location>
</feature>
<dbReference type="InterPro" id="IPR051014">
    <property type="entry name" value="Cation_Transport_ATPase_IB"/>
</dbReference>
<dbReference type="PRINTS" id="PR00119">
    <property type="entry name" value="CATATPASE"/>
</dbReference>
<dbReference type="Gene3D" id="3.30.70.100">
    <property type="match status" value="1"/>
</dbReference>
<keyword evidence="4 13" id="KW-0812">Transmembrane</keyword>
<accession>A0ABT8QQK1</accession>
<evidence type="ECO:0000256" key="1">
    <source>
        <dbReference type="ARBA" id="ARBA00004141"/>
    </source>
</evidence>
<evidence type="ECO:0000256" key="12">
    <source>
        <dbReference type="ARBA" id="ARBA00049338"/>
    </source>
</evidence>
<evidence type="ECO:0000256" key="8">
    <source>
        <dbReference type="ARBA" id="ARBA00022967"/>
    </source>
</evidence>
<evidence type="ECO:0000313" key="16">
    <source>
        <dbReference type="Proteomes" id="UP001176021"/>
    </source>
</evidence>
<dbReference type="SFLD" id="SFLDS00003">
    <property type="entry name" value="Haloacid_Dehalogenase"/>
    <property type="match status" value="1"/>
</dbReference>
<dbReference type="InterPro" id="IPR008250">
    <property type="entry name" value="ATPase_P-typ_transduc_dom_A_sf"/>
</dbReference>
<dbReference type="SUPFAM" id="SSF55008">
    <property type="entry name" value="HMA, heavy metal-associated domain"/>
    <property type="match status" value="1"/>
</dbReference>
<dbReference type="Proteomes" id="UP001176021">
    <property type="component" value="Unassembled WGS sequence"/>
</dbReference>
<dbReference type="Gene3D" id="3.40.1110.10">
    <property type="entry name" value="Calcium-transporting ATPase, cytoplasmic domain N"/>
    <property type="match status" value="1"/>
</dbReference>
<protein>
    <recommendedName>
        <fullName evidence="11">Cd(2+)-exporting ATPase</fullName>
        <ecNumber evidence="11">7.2.2.21</ecNumber>
    </recommendedName>
</protein>
<comment type="caution">
    <text evidence="15">The sequence shown here is derived from an EMBL/GenBank/DDBJ whole genome shotgun (WGS) entry which is preliminary data.</text>
</comment>
<dbReference type="InterPro" id="IPR018303">
    <property type="entry name" value="ATPase_P-typ_P_site"/>
</dbReference>
<dbReference type="EMBL" id="JAMJEV010000005">
    <property type="protein sequence ID" value="MDO0822784.1"/>
    <property type="molecule type" value="Genomic_DNA"/>
</dbReference>
<evidence type="ECO:0000256" key="3">
    <source>
        <dbReference type="ARBA" id="ARBA00022539"/>
    </source>
</evidence>
<dbReference type="RefSeq" id="WP_301999383.1">
    <property type="nucleotide sequence ID" value="NZ_JAMJEV010000005.1"/>
</dbReference>
<evidence type="ECO:0000259" key="14">
    <source>
        <dbReference type="Pfam" id="PF00122"/>
    </source>
</evidence>
<dbReference type="SUPFAM" id="SSF81653">
    <property type="entry name" value="Calcium ATPase, transduction domain A"/>
    <property type="match status" value="1"/>
</dbReference>
<gene>
    <name evidence="15" type="primary">cadA</name>
    <name evidence="15" type="ORF">M8H41_07960</name>
</gene>
<dbReference type="PANTHER" id="PTHR48085:SF5">
    <property type="entry name" value="CADMIUM_ZINC-TRANSPORTING ATPASE HMA4-RELATED"/>
    <property type="match status" value="1"/>
</dbReference>
<dbReference type="SFLD" id="SFLDF00027">
    <property type="entry name" value="p-type_atpase"/>
    <property type="match status" value="1"/>
</dbReference>
<dbReference type="InterPro" id="IPR036412">
    <property type="entry name" value="HAD-like_sf"/>
</dbReference>
<comment type="subcellular location">
    <subcellularLocation>
        <location evidence="13">Cell membrane</location>
    </subcellularLocation>
    <subcellularLocation>
        <location evidence="1">Membrane</location>
        <topology evidence="1">Multi-pass membrane protein</topology>
    </subcellularLocation>
</comment>
<reference evidence="15" key="1">
    <citation type="submission" date="2022-05" db="EMBL/GenBank/DDBJ databases">
        <title>Expanded diversity of anoxic marine methylotrophy in a Black Sea sulfate reducing microorganism.</title>
        <authorList>
            <person name="Fischer P.Q."/>
            <person name="Stams A.J.M."/>
            <person name="Villanueva L."/>
            <person name="Sousa D.Z."/>
        </authorList>
    </citation>
    <scope>NUCLEOTIDE SEQUENCE</scope>
    <source>
        <strain evidence="15">P130</strain>
    </source>
</reference>
<evidence type="ECO:0000256" key="6">
    <source>
        <dbReference type="ARBA" id="ARBA00022741"/>
    </source>
</evidence>
<dbReference type="NCBIfam" id="TIGR01525">
    <property type="entry name" value="ATPase-IB_hvy"/>
    <property type="match status" value="1"/>
</dbReference>
<dbReference type="CDD" id="cd00371">
    <property type="entry name" value="HMA"/>
    <property type="match status" value="1"/>
</dbReference>
<evidence type="ECO:0000313" key="15">
    <source>
        <dbReference type="EMBL" id="MDO0822784.1"/>
    </source>
</evidence>
<dbReference type="NCBIfam" id="TIGR01512">
    <property type="entry name" value="ATPase-IB2_Cd"/>
    <property type="match status" value="1"/>
</dbReference>
<keyword evidence="7 13" id="KW-0067">ATP-binding</keyword>
<sequence length="716" mass="76849">MSLEQKGHERIKYRLEGLSCANCALKIERAFCSEETIGETSLNFATQTVYLPSTAVEVAQRIIDRIEPGVILKPVNQLGKILQQEESSADGQWQKIRMVVASILLAVGLLLPILGFNLFGVLEYAIFLSAYVLVGYEVLYTALRNITKGALFDENFLMSIGTIGAIAINQLPEAVGVMLFYTVGEYIQDLAVNRSRHSIQALMDIRPDYANLVHQLEVLKVAPEDVQVGQTILVRPGEKVPLDGEVVQGSSYVDTSALTGESVPRNIEAGDTILSGMVNSSGVLTVRVTRPYAESSVQKILDLVENASSRKAPTEKFITTFSRYYTPAVVLIALGIAVIPPLLGAGSFNEWIYRALTILVISCPCALVISVPLGYFGGIGGASRQGILVKGANFLEALTKVKTVVFDKTGTLTQGVFEVVKLSPATGYSSEFLMEVAAAAEIHSSHPIAKSIRDSYGLPLEPGTIEDYQEISGKGVQAKIKGYDVLVGKAVLLKEAGIQIPDTENYGQAGTLVHIAVSGEYAGYILIADRLKLGAKETIQALENSGIKTVMLTGDLQAVAQSVADDLGVSEFHADLMPQDKVAWLERLMAEKGSNEKVIFVGDGINDAPVLTRADVGIAMGGLGSDAAIEAADVVLMEDQPAKLLTAINIAGFTKKIIWQNIFFALGIKLGFVFLGALGIATMWEAVFADVGVALLAVLNATRVRRYTSPSPIIHP</sequence>
<organism evidence="15 16">
    <name type="scientific">Desulfosporosinus nitroreducens</name>
    <dbReference type="NCBI Taxonomy" id="2018668"/>
    <lineage>
        <taxon>Bacteria</taxon>
        <taxon>Bacillati</taxon>
        <taxon>Bacillota</taxon>
        <taxon>Clostridia</taxon>
        <taxon>Eubacteriales</taxon>
        <taxon>Desulfitobacteriaceae</taxon>
        <taxon>Desulfosporosinus</taxon>
    </lineage>
</organism>
<keyword evidence="8" id="KW-1278">Translocase</keyword>
<name>A0ABT8QQK1_9FIRM</name>
<keyword evidence="10 13" id="KW-0472">Membrane</keyword>
<dbReference type="InterPro" id="IPR044492">
    <property type="entry name" value="P_typ_ATPase_HD_dom"/>
</dbReference>
<keyword evidence="9 13" id="KW-1133">Transmembrane helix</keyword>
<dbReference type="Gene3D" id="3.40.50.1000">
    <property type="entry name" value="HAD superfamily/HAD-like"/>
    <property type="match status" value="1"/>
</dbReference>
<feature type="transmembrane region" description="Helical" evidence="13">
    <location>
        <begin position="662"/>
        <end position="680"/>
    </location>
</feature>
<keyword evidence="3" id="KW-0104">Cadmium</keyword>
<dbReference type="CDD" id="cd07548">
    <property type="entry name" value="P-type_ATPase-Cd_Zn_Co_like"/>
    <property type="match status" value="1"/>
</dbReference>
<keyword evidence="5 13" id="KW-0479">Metal-binding</keyword>
<evidence type="ECO:0000256" key="7">
    <source>
        <dbReference type="ARBA" id="ARBA00022840"/>
    </source>
</evidence>
<dbReference type="Pfam" id="PF00702">
    <property type="entry name" value="Hydrolase"/>
    <property type="match status" value="1"/>
</dbReference>
<dbReference type="PROSITE" id="PS00154">
    <property type="entry name" value="ATPASE_E1_E2"/>
    <property type="match status" value="1"/>
</dbReference>
<evidence type="ECO:0000256" key="13">
    <source>
        <dbReference type="RuleBase" id="RU362081"/>
    </source>
</evidence>
<dbReference type="EC" id="7.2.2.21" evidence="11"/>
<evidence type="ECO:0000256" key="11">
    <source>
        <dbReference type="ARBA" id="ARBA00039103"/>
    </source>
</evidence>